<protein>
    <submittedName>
        <fullName evidence="2">Hypp1181 protein</fullName>
    </submittedName>
</protein>
<evidence type="ECO:0000313" key="2">
    <source>
        <dbReference type="EMBL" id="CAH1253433.1"/>
    </source>
</evidence>
<feature type="compositionally biased region" description="Polar residues" evidence="1">
    <location>
        <begin position="215"/>
        <end position="255"/>
    </location>
</feature>
<organism evidence="2 3">
    <name type="scientific">Branchiostoma lanceolatum</name>
    <name type="common">Common lancelet</name>
    <name type="synonym">Amphioxus lanceolatum</name>
    <dbReference type="NCBI Taxonomy" id="7740"/>
    <lineage>
        <taxon>Eukaryota</taxon>
        <taxon>Metazoa</taxon>
        <taxon>Chordata</taxon>
        <taxon>Cephalochordata</taxon>
        <taxon>Leptocardii</taxon>
        <taxon>Amphioxiformes</taxon>
        <taxon>Branchiostomatidae</taxon>
        <taxon>Branchiostoma</taxon>
    </lineage>
</organism>
<dbReference type="EMBL" id="OV696687">
    <property type="protein sequence ID" value="CAH1253433.1"/>
    <property type="molecule type" value="Genomic_DNA"/>
</dbReference>
<gene>
    <name evidence="2" type="primary">Hypp1181</name>
    <name evidence="2" type="ORF">BLAG_LOCUS13221</name>
</gene>
<sequence>MAPRNAHHRRWFETHWCRSRVGVNASLEKGLPAFSVSLDTDNCWQYCGPREILDILTPVQTQLEAAMVSWQLANPEPSRDNAGELMVSKTVLCKPAVPVDQLRCDDVRSTVSAWIRALNPGTTLKFSDPTHKPPYWPEDIPWAPPSKAPKGYQGDWTMAMRRVLRSMLSHVGEDPATYCAGPVPSQQTRPVPAPRTRRHRPAEAGPTPDAGNLASRLNQDQRPSTPSPTRAVSSHLSDSSAPDFSMLSGRSSFGVTSPPESTSTPIPSPASSPISPVEIRQKKSRPLPPSREPSKRERKAKKIYTPAGRM</sequence>
<feature type="compositionally biased region" description="Low complexity" evidence="1">
    <location>
        <begin position="256"/>
        <end position="276"/>
    </location>
</feature>
<evidence type="ECO:0000256" key="1">
    <source>
        <dbReference type="SAM" id="MobiDB-lite"/>
    </source>
</evidence>
<dbReference type="OrthoDB" id="10125484at2759"/>
<keyword evidence="3" id="KW-1185">Reference proteome</keyword>
<accession>A0A8K0EHJ3</accession>
<name>A0A8K0EHJ3_BRALA</name>
<reference evidence="2" key="1">
    <citation type="submission" date="2022-01" db="EMBL/GenBank/DDBJ databases">
        <authorList>
            <person name="Braso-Vives M."/>
        </authorList>
    </citation>
    <scope>NUCLEOTIDE SEQUENCE</scope>
</reference>
<feature type="region of interest" description="Disordered" evidence="1">
    <location>
        <begin position="176"/>
        <end position="310"/>
    </location>
</feature>
<dbReference type="AlphaFoldDB" id="A0A8K0EHJ3"/>
<proteinExistence type="predicted"/>
<evidence type="ECO:0000313" key="3">
    <source>
        <dbReference type="Proteomes" id="UP000838412"/>
    </source>
</evidence>
<dbReference type="Proteomes" id="UP000838412">
    <property type="component" value="Chromosome 2"/>
</dbReference>